<feature type="site" description="Transition state stabilizer" evidence="10">
    <location>
        <position position="192"/>
    </location>
</feature>
<dbReference type="EMBL" id="PJEX01000187">
    <property type="protein sequence ID" value="TKW53407.1"/>
    <property type="molecule type" value="Genomic_DNA"/>
</dbReference>
<dbReference type="Gene3D" id="1.10.520.10">
    <property type="match status" value="1"/>
</dbReference>
<feature type="domain" description="Plant heme peroxidase family profile" evidence="13">
    <location>
        <begin position="248"/>
        <end position="321"/>
    </location>
</feature>
<evidence type="ECO:0000256" key="11">
    <source>
        <dbReference type="PIRSR" id="PIRSR601621-4"/>
    </source>
</evidence>
<evidence type="ECO:0000313" key="14">
    <source>
        <dbReference type="EMBL" id="TKW53407.1"/>
    </source>
</evidence>
<organism evidence="14 15">
    <name type="scientific">Colletotrichum tanaceti</name>
    <dbReference type="NCBI Taxonomy" id="1306861"/>
    <lineage>
        <taxon>Eukaryota</taxon>
        <taxon>Fungi</taxon>
        <taxon>Dikarya</taxon>
        <taxon>Ascomycota</taxon>
        <taxon>Pezizomycotina</taxon>
        <taxon>Sordariomycetes</taxon>
        <taxon>Hypocreomycetidae</taxon>
        <taxon>Glomerellales</taxon>
        <taxon>Glomerellaceae</taxon>
        <taxon>Colletotrichum</taxon>
        <taxon>Colletotrichum destructivum species complex</taxon>
    </lineage>
</organism>
<dbReference type="AlphaFoldDB" id="A0A4U6XH88"/>
<evidence type="ECO:0000256" key="5">
    <source>
        <dbReference type="ARBA" id="ARBA00023002"/>
    </source>
</evidence>
<evidence type="ECO:0000256" key="12">
    <source>
        <dbReference type="RuleBase" id="RU363051"/>
    </source>
</evidence>
<evidence type="ECO:0000256" key="4">
    <source>
        <dbReference type="ARBA" id="ARBA00022723"/>
    </source>
</evidence>
<reference evidence="14 15" key="1">
    <citation type="journal article" date="2019" name="PLoS ONE">
        <title>Comparative genome analysis indicates high evolutionary potential of pathogenicity genes in Colletotrichum tanaceti.</title>
        <authorList>
            <person name="Lelwala R.V."/>
            <person name="Korhonen P.K."/>
            <person name="Young N.D."/>
            <person name="Scott J.B."/>
            <person name="Ades P.A."/>
            <person name="Gasser R.B."/>
            <person name="Taylor P.W.J."/>
        </authorList>
    </citation>
    <scope>NUCLEOTIDE SEQUENCE [LARGE SCALE GENOMIC DNA]</scope>
    <source>
        <strain evidence="14">BRIP57314</strain>
    </source>
</reference>
<feature type="active site" description="Proton acceptor" evidence="8">
    <location>
        <position position="196"/>
    </location>
</feature>
<comment type="caution">
    <text evidence="14">The sequence shown here is derived from an EMBL/GenBank/DDBJ whole genome shotgun (WGS) entry which is preliminary data.</text>
</comment>
<feature type="binding site" evidence="9">
    <location>
        <position position="345"/>
    </location>
    <ligand>
        <name>Ca(2+)</name>
        <dbReference type="ChEBI" id="CHEBI:29108"/>
        <label>2</label>
    </ligand>
</feature>
<dbReference type="InterPro" id="IPR010255">
    <property type="entry name" value="Haem_peroxidase_sf"/>
</dbReference>
<dbReference type="InterPro" id="IPR002016">
    <property type="entry name" value="Haem_peroxidase"/>
</dbReference>
<dbReference type="GO" id="GO:0004601">
    <property type="term" value="F:peroxidase activity"/>
    <property type="evidence" value="ECO:0007669"/>
    <property type="project" value="UniProtKB-KW"/>
</dbReference>
<feature type="binding site" description="axial binding residue" evidence="9">
    <location>
        <position position="320"/>
    </location>
    <ligand>
        <name>heme b</name>
        <dbReference type="ChEBI" id="CHEBI:60344"/>
    </ligand>
    <ligandPart>
        <name>Fe</name>
        <dbReference type="ChEBI" id="CHEBI:18248"/>
    </ligandPart>
</feature>
<comment type="cofactor">
    <cofactor evidence="9">
        <name>heme b</name>
        <dbReference type="ChEBI" id="CHEBI:60344"/>
    </cofactor>
    <text evidence="9">Binds 1 heme b (iron(II)-protoporphyrin IX) group per subunit.</text>
</comment>
<feature type="binding site" evidence="9">
    <location>
        <position position="338"/>
    </location>
    <ligand>
        <name>Ca(2+)</name>
        <dbReference type="ChEBI" id="CHEBI:29108"/>
        <label>2</label>
    </ligand>
</feature>
<feature type="disulfide bond" evidence="11">
    <location>
        <begin position="162"/>
        <end position="418"/>
    </location>
</feature>
<dbReference type="PROSITE" id="PS00436">
    <property type="entry name" value="PEROXIDASE_2"/>
    <property type="match status" value="1"/>
</dbReference>
<comment type="similarity">
    <text evidence="1 12">Belongs to the peroxidase family. Ligninase subfamily.</text>
</comment>
<feature type="binding site" evidence="9">
    <location>
        <position position="209"/>
    </location>
    <ligand>
        <name>Ca(2+)</name>
        <dbReference type="ChEBI" id="CHEBI:29108"/>
        <label>1</label>
    </ligand>
</feature>
<dbReference type="GO" id="GO:0020037">
    <property type="term" value="F:heme binding"/>
    <property type="evidence" value="ECO:0007669"/>
    <property type="project" value="UniProtKB-UniRule"/>
</dbReference>
<evidence type="ECO:0000256" key="7">
    <source>
        <dbReference type="ARBA" id="ARBA00023180"/>
    </source>
</evidence>
<gene>
    <name evidence="14" type="primary">vpl2</name>
    <name evidence="14" type="ORF">CTA1_11304</name>
</gene>
<dbReference type="GO" id="GO:0034599">
    <property type="term" value="P:cellular response to oxidative stress"/>
    <property type="evidence" value="ECO:0007669"/>
    <property type="project" value="InterPro"/>
</dbReference>
<keyword evidence="4 9" id="KW-0479">Metal-binding</keyword>
<feature type="binding site" evidence="9">
    <location>
        <position position="197"/>
    </location>
    <ligand>
        <name>Ca(2+)</name>
        <dbReference type="ChEBI" id="CHEBI:29108"/>
        <label>1</label>
    </ligand>
</feature>
<feature type="binding site" evidence="9">
    <location>
        <position position="321"/>
    </location>
    <ligand>
        <name>Ca(2+)</name>
        <dbReference type="ChEBI" id="CHEBI:29108"/>
        <label>2</label>
    </ligand>
</feature>
<feature type="binding site" evidence="9">
    <location>
        <position position="340"/>
    </location>
    <ligand>
        <name>Ca(2+)</name>
        <dbReference type="ChEBI" id="CHEBI:29108"/>
        <label>2</label>
    </ligand>
</feature>
<dbReference type="GO" id="GO:0000302">
    <property type="term" value="P:response to reactive oxygen species"/>
    <property type="evidence" value="ECO:0007669"/>
    <property type="project" value="TreeGrafter"/>
</dbReference>
<feature type="disulfide bond" evidence="11">
    <location>
        <begin position="183"/>
        <end position="265"/>
    </location>
</feature>
<evidence type="ECO:0000313" key="15">
    <source>
        <dbReference type="Proteomes" id="UP000310108"/>
    </source>
</evidence>
<keyword evidence="2 12" id="KW-0575">Peroxidase</keyword>
<dbReference type="PRINTS" id="PR00462">
    <property type="entry name" value="LIGNINASE"/>
</dbReference>
<dbReference type="OrthoDB" id="2113341at2759"/>
<evidence type="ECO:0000256" key="6">
    <source>
        <dbReference type="ARBA" id="ARBA00023004"/>
    </source>
</evidence>
<keyword evidence="3 9" id="KW-0349">Heme</keyword>
<dbReference type="PRINTS" id="PR00458">
    <property type="entry name" value="PEROXIDASE"/>
</dbReference>
<keyword evidence="15" id="KW-1185">Reference proteome</keyword>
<dbReference type="GO" id="GO:0042744">
    <property type="term" value="P:hydrogen peroxide catabolic process"/>
    <property type="evidence" value="ECO:0007669"/>
    <property type="project" value="TreeGrafter"/>
</dbReference>
<dbReference type="EC" id="1.11.1.-" evidence="12"/>
<name>A0A4U6XH88_9PEZI</name>
<dbReference type="GO" id="GO:0046872">
    <property type="term" value="F:metal ion binding"/>
    <property type="evidence" value="ECO:0007669"/>
    <property type="project" value="UniProtKB-UniRule"/>
</dbReference>
<evidence type="ECO:0000256" key="9">
    <source>
        <dbReference type="PIRSR" id="PIRSR601621-2"/>
    </source>
</evidence>
<dbReference type="Gene3D" id="1.10.420.10">
    <property type="entry name" value="Peroxidase, domain 2"/>
    <property type="match status" value="1"/>
</dbReference>
<dbReference type="PANTHER" id="PTHR31356">
    <property type="entry name" value="THYLAKOID LUMENAL 29 KDA PROTEIN, CHLOROPLASTIC-RELATED"/>
    <property type="match status" value="1"/>
</dbReference>
<dbReference type="PROSITE" id="PS50873">
    <property type="entry name" value="PEROXIDASE_4"/>
    <property type="match status" value="1"/>
</dbReference>
<evidence type="ECO:0000256" key="8">
    <source>
        <dbReference type="PIRSR" id="PIRSR601621-1"/>
    </source>
</evidence>
<dbReference type="Proteomes" id="UP000310108">
    <property type="component" value="Unassembled WGS sequence"/>
</dbReference>
<feature type="binding site" evidence="9">
    <location>
        <position position="211"/>
    </location>
    <ligand>
        <name>Ca(2+)</name>
        <dbReference type="ChEBI" id="CHEBI:29108"/>
        <label>1</label>
    </ligand>
</feature>
<keyword evidence="6 9" id="KW-0408">Iron</keyword>
<dbReference type="InterPro" id="IPR019794">
    <property type="entry name" value="Peroxidases_AS"/>
</dbReference>
<dbReference type="Pfam" id="PF00141">
    <property type="entry name" value="peroxidase"/>
    <property type="match status" value="1"/>
</dbReference>
<dbReference type="FunFam" id="1.10.520.10:FF:000021">
    <property type="entry name" value="Peroxidase"/>
    <property type="match status" value="1"/>
</dbReference>
<accession>A0A4U6XH88</accession>
<evidence type="ECO:0000259" key="13">
    <source>
        <dbReference type="PROSITE" id="PS50873"/>
    </source>
</evidence>
<dbReference type="STRING" id="1306861.A0A4U6XH88"/>
<keyword evidence="11" id="KW-1015">Disulfide bond</keyword>
<keyword evidence="7" id="KW-0325">Glycoprotein</keyword>
<dbReference type="SUPFAM" id="SSF48113">
    <property type="entry name" value="Heme-dependent peroxidases"/>
    <property type="match status" value="1"/>
</dbReference>
<evidence type="ECO:0000256" key="10">
    <source>
        <dbReference type="PIRSR" id="PIRSR601621-3"/>
    </source>
</evidence>
<protein>
    <recommendedName>
        <fullName evidence="12">Peroxidase</fullName>
        <ecNumber evidence="12">1.11.1.-</ecNumber>
    </recommendedName>
</protein>
<feature type="binding site" evidence="9">
    <location>
        <position position="213"/>
    </location>
    <ligand>
        <name>Ca(2+)</name>
        <dbReference type="ChEBI" id="CHEBI:29108"/>
        <label>1</label>
    </ligand>
</feature>
<proteinExistence type="inferred from homology"/>
<sequence>MPVANPTLPKLAPPSLAFRFAFFRFQPQILAGLTSGRTPIRSSRFPTLACPLSFLISYRFAAMRTASIIATVAAGVALARPGMDIKKLIADAQLQIRQVGGGGPSTELIGDLVHLRERQLTATGAAIRDILIGEASGQDVDTFYDESESARRGSEECESDDCCIWKHIADDLARQMVGTAGRCNSVARGAIRLGFHDAGAWSKSTGGTGADGSIILANECKTRSDNKGLEDICDMTATWFAKYKKFGISMADLIQLSANVATVSCPLGPRVRTFVGRKDSSTPAVKNLIPDPSDSSAKLFKLFGEKSFTPAGLVALLGAHSTSQQRFVDPSRAGSPQDSTPGTWDIAFYQQTLNPNAPRAVFKFQSDINVSLDPQTNEVWRAFAAGKRGQAMWNEAYASEYVRMSLLGVNNINDLTECTKVLPPVRPAFEQPDQDLLDKVMGSILNSDLVKQALEKGDKIPPAALLRP</sequence>
<dbReference type="InterPro" id="IPR001621">
    <property type="entry name" value="Ligninase"/>
</dbReference>
<comment type="cofactor">
    <cofactor evidence="9 12">
        <name>Ca(2+)</name>
        <dbReference type="ChEBI" id="CHEBI:29108"/>
    </cofactor>
    <text evidence="9 12">Binds 2 calcium ions per subunit.</text>
</comment>
<keyword evidence="9 12" id="KW-0106">Calcium</keyword>
<dbReference type="PANTHER" id="PTHR31356:SF66">
    <property type="entry name" value="CATALASE-PEROXIDASE"/>
    <property type="match status" value="1"/>
</dbReference>
<evidence type="ECO:0000256" key="3">
    <source>
        <dbReference type="ARBA" id="ARBA00022617"/>
    </source>
</evidence>
<evidence type="ECO:0000256" key="1">
    <source>
        <dbReference type="ARBA" id="ARBA00006089"/>
    </source>
</evidence>
<evidence type="ECO:0000256" key="2">
    <source>
        <dbReference type="ARBA" id="ARBA00022559"/>
    </source>
</evidence>
<keyword evidence="5 12" id="KW-0560">Oxidoreductase</keyword>
<dbReference type="InterPro" id="IPR044831">
    <property type="entry name" value="Ccp1-like"/>
</dbReference>